<dbReference type="Pfam" id="PF13419">
    <property type="entry name" value="HAD_2"/>
    <property type="match status" value="1"/>
</dbReference>
<dbReference type="PANTHER" id="PTHR46193:SF21">
    <property type="entry name" value="SLL1138 PROTEIN"/>
    <property type="match status" value="1"/>
</dbReference>
<gene>
    <name evidence="5" type="ORF">PZE19_12880</name>
</gene>
<comment type="caution">
    <text evidence="5">The sequence shown here is derived from an EMBL/GenBank/DDBJ whole genome shotgun (WGS) entry which is preliminary data.</text>
</comment>
<dbReference type="EMBL" id="JARRAG010000002">
    <property type="protein sequence ID" value="MDG3004675.1"/>
    <property type="molecule type" value="Genomic_DNA"/>
</dbReference>
<organism evidence="5 6">
    <name type="scientific">Paludisphaera mucosa</name>
    <dbReference type="NCBI Taxonomy" id="3030827"/>
    <lineage>
        <taxon>Bacteria</taxon>
        <taxon>Pseudomonadati</taxon>
        <taxon>Planctomycetota</taxon>
        <taxon>Planctomycetia</taxon>
        <taxon>Isosphaerales</taxon>
        <taxon>Isosphaeraceae</taxon>
        <taxon>Paludisphaera</taxon>
    </lineage>
</organism>
<dbReference type="InterPro" id="IPR023214">
    <property type="entry name" value="HAD_sf"/>
</dbReference>
<dbReference type="InterPro" id="IPR051600">
    <property type="entry name" value="Beta-PGM-like"/>
</dbReference>
<dbReference type="SFLD" id="SFLDS00003">
    <property type="entry name" value="Haloacid_Dehalogenase"/>
    <property type="match status" value="1"/>
</dbReference>
<evidence type="ECO:0000256" key="3">
    <source>
        <dbReference type="ARBA" id="ARBA00022723"/>
    </source>
</evidence>
<accession>A0ABT6FBB8</accession>
<name>A0ABT6FBB8_9BACT</name>
<evidence type="ECO:0000313" key="6">
    <source>
        <dbReference type="Proteomes" id="UP001216907"/>
    </source>
</evidence>
<evidence type="ECO:0000256" key="1">
    <source>
        <dbReference type="ARBA" id="ARBA00001946"/>
    </source>
</evidence>
<evidence type="ECO:0000313" key="5">
    <source>
        <dbReference type="EMBL" id="MDG3004675.1"/>
    </source>
</evidence>
<comment type="cofactor">
    <cofactor evidence="1">
        <name>Mg(2+)</name>
        <dbReference type="ChEBI" id="CHEBI:18420"/>
    </cofactor>
</comment>
<comment type="similarity">
    <text evidence="2">Belongs to the HAD-like hydrolase superfamily. CbbY/CbbZ/Gph/YieH family.</text>
</comment>
<dbReference type="SUPFAM" id="SSF56784">
    <property type="entry name" value="HAD-like"/>
    <property type="match status" value="1"/>
</dbReference>
<protein>
    <submittedName>
        <fullName evidence="5">HAD family phosphatase</fullName>
    </submittedName>
</protein>
<evidence type="ECO:0000256" key="4">
    <source>
        <dbReference type="ARBA" id="ARBA00022842"/>
    </source>
</evidence>
<keyword evidence="6" id="KW-1185">Reference proteome</keyword>
<dbReference type="InterPro" id="IPR006439">
    <property type="entry name" value="HAD-SF_hydro_IA"/>
</dbReference>
<dbReference type="InterPro" id="IPR041492">
    <property type="entry name" value="HAD_2"/>
</dbReference>
<sequence>MAPTAVLFDFDGVIADAENYHVAAWQRTLVRMGWEVADEVAARAVEQDDHAFAAELFADRGVVEADLDGWVRKKQELTVRMIRLHPRAYPGVAELFRALAGRTRIAVVSTTWRENVEALLEAAGLADAVELIVAKEDVKALKPAPDAYVRALKRLRVAASRAVAVEDSPRGLAAAEAAGLRRLAVGHRREAGDWVGDADFVPAFEPLADVLAQLGFPDRNPA</sequence>
<dbReference type="InterPro" id="IPR036412">
    <property type="entry name" value="HAD-like_sf"/>
</dbReference>
<dbReference type="Gene3D" id="1.10.150.240">
    <property type="entry name" value="Putative phosphatase, domain 2"/>
    <property type="match status" value="1"/>
</dbReference>
<keyword evidence="3" id="KW-0479">Metal-binding</keyword>
<evidence type="ECO:0000256" key="2">
    <source>
        <dbReference type="ARBA" id="ARBA00006171"/>
    </source>
</evidence>
<dbReference type="Proteomes" id="UP001216907">
    <property type="component" value="Unassembled WGS sequence"/>
</dbReference>
<dbReference type="RefSeq" id="WP_277861029.1">
    <property type="nucleotide sequence ID" value="NZ_JARRAG010000002.1"/>
</dbReference>
<dbReference type="NCBIfam" id="TIGR01509">
    <property type="entry name" value="HAD-SF-IA-v3"/>
    <property type="match status" value="1"/>
</dbReference>
<dbReference type="SFLD" id="SFLDG01129">
    <property type="entry name" value="C1.5:_HAD__Beta-PGM__Phosphata"/>
    <property type="match status" value="1"/>
</dbReference>
<dbReference type="Gene3D" id="3.40.50.1000">
    <property type="entry name" value="HAD superfamily/HAD-like"/>
    <property type="match status" value="1"/>
</dbReference>
<dbReference type="InterPro" id="IPR023198">
    <property type="entry name" value="PGP-like_dom2"/>
</dbReference>
<proteinExistence type="inferred from homology"/>
<reference evidence="5 6" key="1">
    <citation type="submission" date="2023-03" db="EMBL/GenBank/DDBJ databases">
        <title>Paludisphaera mucosa sp. nov. a novel planctomycete from northern fen.</title>
        <authorList>
            <person name="Ivanova A."/>
        </authorList>
    </citation>
    <scope>NUCLEOTIDE SEQUENCE [LARGE SCALE GENOMIC DNA]</scope>
    <source>
        <strain evidence="5 6">Pla2</strain>
    </source>
</reference>
<keyword evidence="4" id="KW-0460">Magnesium</keyword>
<dbReference type="PANTHER" id="PTHR46193">
    <property type="entry name" value="6-PHOSPHOGLUCONATE PHOSPHATASE"/>
    <property type="match status" value="1"/>
</dbReference>